<reference evidence="2" key="3">
    <citation type="submission" date="2025-09" db="UniProtKB">
        <authorList>
            <consortium name="Ensembl"/>
        </authorList>
    </citation>
    <scope>IDENTIFICATION</scope>
</reference>
<protein>
    <recommendedName>
        <fullName evidence="1">SCP domain-containing protein</fullName>
    </recommendedName>
</protein>
<reference evidence="2" key="2">
    <citation type="submission" date="2025-08" db="UniProtKB">
        <authorList>
            <consortium name="Ensembl"/>
        </authorList>
    </citation>
    <scope>IDENTIFICATION</scope>
</reference>
<proteinExistence type="predicted"/>
<reference evidence="3" key="1">
    <citation type="submission" date="2003-08" db="EMBL/GenBank/DDBJ databases">
        <authorList>
            <person name="Birren B."/>
            <person name="Nusbaum C."/>
            <person name="Abebe A."/>
            <person name="Abouelleil A."/>
            <person name="Adekoya E."/>
            <person name="Ait-zahra M."/>
            <person name="Allen N."/>
            <person name="Allen T."/>
            <person name="An P."/>
            <person name="Anderson M."/>
            <person name="Anderson S."/>
            <person name="Arachchi H."/>
            <person name="Armbruster J."/>
            <person name="Bachantsang P."/>
            <person name="Baldwin J."/>
            <person name="Barry A."/>
            <person name="Bayul T."/>
            <person name="Blitshsteyn B."/>
            <person name="Bloom T."/>
            <person name="Blye J."/>
            <person name="Boguslavskiy L."/>
            <person name="Borowsky M."/>
            <person name="Boukhgalter B."/>
            <person name="Brunache A."/>
            <person name="Butler J."/>
            <person name="Calixte N."/>
            <person name="Calvo S."/>
            <person name="Camarata J."/>
            <person name="Campo K."/>
            <person name="Chang J."/>
            <person name="Cheshatsang Y."/>
            <person name="Citroen M."/>
            <person name="Collymore A."/>
            <person name="Considine T."/>
            <person name="Cook A."/>
            <person name="Cooke P."/>
            <person name="Corum B."/>
            <person name="Cuomo C."/>
            <person name="David R."/>
            <person name="Dawoe T."/>
            <person name="Degray S."/>
            <person name="Dodge S."/>
            <person name="Dooley K."/>
            <person name="Dorje P."/>
            <person name="Dorjee K."/>
            <person name="Dorris L."/>
            <person name="Duffey N."/>
            <person name="Dupes A."/>
            <person name="Elkins T."/>
            <person name="Engels R."/>
            <person name="Erickson J."/>
            <person name="Farina A."/>
            <person name="Faro S."/>
            <person name="Ferreira P."/>
            <person name="Fischer H."/>
            <person name="Fitzgerald M."/>
            <person name="Foley K."/>
            <person name="Gage D."/>
            <person name="Galagan J."/>
            <person name="Gearin G."/>
            <person name="Gnerre S."/>
            <person name="Gnirke A."/>
            <person name="Goyette A."/>
            <person name="Graham J."/>
            <person name="Grandbois E."/>
            <person name="Gyaltsen K."/>
            <person name="Hafez N."/>
            <person name="Hagopian D."/>
            <person name="Hagos B."/>
            <person name="Hall J."/>
            <person name="Hatcher B."/>
            <person name="Heller A."/>
            <person name="Higgins H."/>
            <person name="Honan T."/>
            <person name="Horn A."/>
            <person name="Houde N."/>
            <person name="Hughes L."/>
            <person name="Hulme W."/>
            <person name="Husby E."/>
            <person name="Iliev I."/>
            <person name="Jaffe D."/>
            <person name="Jones C."/>
            <person name="Kamal M."/>
            <person name="Kamat A."/>
            <person name="Kamvysselis M."/>
            <person name="Karlsson E."/>
            <person name="Kells C."/>
            <person name="Kieu A."/>
            <person name="Kisner P."/>
            <person name="Kodira C."/>
            <person name="Kulbokas E."/>
            <person name="Labutti K."/>
            <person name="Lama D."/>
            <person name="Landers T."/>
            <person name="Leger J."/>
            <person name="Levine S."/>
            <person name="Lewis D."/>
            <person name="Lewis T."/>
            <person name="Lindblad-toh K."/>
            <person name="Liu X."/>
            <person name="Lokyitsang T."/>
            <person name="Lokyitsang Y."/>
            <person name="Lucien O."/>
            <person name="Lui A."/>
            <person name="Ma L.J."/>
            <person name="Mabbitt R."/>
            <person name="Macdonald J."/>
            <person name="Maclean C."/>
            <person name="Major J."/>
            <person name="Manning J."/>
            <person name="Marabella R."/>
            <person name="Maru K."/>
            <person name="Matthews C."/>
            <person name="Mauceli E."/>
            <person name="Mccarthy M."/>
            <person name="Mcdonough S."/>
            <person name="Mcghee T."/>
            <person name="Meldrim J."/>
            <person name="Meneus L."/>
            <person name="Mesirov J."/>
            <person name="Mihalev A."/>
            <person name="Mihova T."/>
            <person name="Mikkelsen T."/>
            <person name="Mlenga V."/>
            <person name="Moru K."/>
            <person name="Mozes J."/>
            <person name="Mulrain L."/>
            <person name="Munson G."/>
            <person name="Naylor J."/>
            <person name="Newes C."/>
            <person name="Nguyen C."/>
            <person name="Nguyen N."/>
            <person name="Nguyen T."/>
            <person name="Nicol R."/>
            <person name="Nielsen C."/>
            <person name="Nizzari M."/>
            <person name="Norbu C."/>
            <person name="Norbu N."/>
            <person name="O'donnell P."/>
            <person name="Okoawo O."/>
            <person name="O'leary S."/>
            <person name="Omotosho B."/>
            <person name="O'neill K."/>
            <person name="Osman S."/>
            <person name="Parker S."/>
            <person name="Perrin D."/>
            <person name="Phunkhang P."/>
            <person name="Piqani B."/>
            <person name="Purcell S."/>
            <person name="Rachupka T."/>
            <person name="Ramasamy U."/>
            <person name="Rameau R."/>
            <person name="Ray V."/>
            <person name="Raymond C."/>
            <person name="Retta R."/>
            <person name="Richardson S."/>
            <person name="Rise C."/>
            <person name="Rodriguez J."/>
            <person name="Rogers J."/>
            <person name="Rogov P."/>
            <person name="Rutman M."/>
            <person name="Schupbach R."/>
            <person name="Seaman C."/>
            <person name="Settipalli S."/>
            <person name="Sharpe T."/>
            <person name="Sheridan J."/>
            <person name="Sherpa N."/>
            <person name="Shi J."/>
            <person name="Smirnov S."/>
            <person name="Smith C."/>
            <person name="Sougnez C."/>
            <person name="Spencer B."/>
            <person name="Stalker J."/>
            <person name="Stange-thomann N."/>
            <person name="Stavropoulos S."/>
            <person name="Stetson K."/>
            <person name="Stone C."/>
            <person name="Stone S."/>
            <person name="Stubbs M."/>
            <person name="Talamas J."/>
            <person name="Tchuinga P."/>
            <person name="Tenzing P."/>
            <person name="Tesfaye S."/>
            <person name="Theodore J."/>
            <person name="Thoulutsang Y."/>
            <person name="Topham K."/>
            <person name="Towey S."/>
            <person name="Tsamla T."/>
            <person name="Tsomo N."/>
            <person name="Vallee D."/>
            <person name="Vassiliev H."/>
            <person name="Venkataraman V."/>
            <person name="Vinson J."/>
            <person name="Vo A."/>
            <person name="Wade C."/>
            <person name="Wang S."/>
            <person name="Wangchuk T."/>
            <person name="Wangdi T."/>
            <person name="Whittaker C."/>
            <person name="Wilkinson J."/>
            <person name="Wu Y."/>
            <person name="Wyman D."/>
            <person name="Yadav S."/>
            <person name="Yang S."/>
            <person name="Yang X."/>
            <person name="Yeager S."/>
            <person name="Yee E."/>
            <person name="Young G."/>
            <person name="Zainoun J."/>
            <person name="Zembeck L."/>
            <person name="Zimmer A."/>
            <person name="Zody M."/>
            <person name="Lander E."/>
        </authorList>
    </citation>
    <scope>NUCLEOTIDE SEQUENCE [LARGE SCALE GENOMIC DNA]</scope>
</reference>
<dbReference type="Pfam" id="PF00188">
    <property type="entry name" value="CAP"/>
    <property type="match status" value="1"/>
</dbReference>
<dbReference type="InterPro" id="IPR014044">
    <property type="entry name" value="CAP_dom"/>
</dbReference>
<dbReference type="Proteomes" id="UP000007875">
    <property type="component" value="Unassembled WGS sequence"/>
</dbReference>
<dbReference type="InterPro" id="IPR035940">
    <property type="entry name" value="CAP_sf"/>
</dbReference>
<evidence type="ECO:0000313" key="3">
    <source>
        <dbReference type="Proteomes" id="UP000007875"/>
    </source>
</evidence>
<accession>H2Z9Z9</accession>
<dbReference type="SUPFAM" id="SSF55797">
    <property type="entry name" value="PR-1-like"/>
    <property type="match status" value="1"/>
</dbReference>
<dbReference type="AlphaFoldDB" id="H2Z9Z9"/>
<evidence type="ECO:0000259" key="1">
    <source>
        <dbReference type="Pfam" id="PF00188"/>
    </source>
</evidence>
<sequence>MAWNESFLQNEYRNSVNNTVFFQKLKARFSEHDKYERNAKGQTERFSNNTLKSKSGRFLMDYTRPDYMTQGQIDNLISQHNNVRSNVKPPADEMLRLAWNLDLEESAWEKAQTCSFSWSATRNKYGEYRDKYGENIWIGWGIKVKKLDVSV</sequence>
<dbReference type="HOGENOM" id="CLU_1735547_0_0_1"/>
<dbReference type="InParanoid" id="H2Z9Z9"/>
<dbReference type="Ensembl" id="ENSCSAVT00000014579.1">
    <property type="protein sequence ID" value="ENSCSAVP00000014414.1"/>
    <property type="gene ID" value="ENSCSAVG00000008441.1"/>
</dbReference>
<feature type="domain" description="SCP" evidence="1">
    <location>
        <begin position="78"/>
        <end position="137"/>
    </location>
</feature>
<evidence type="ECO:0000313" key="2">
    <source>
        <dbReference type="Ensembl" id="ENSCSAVP00000014414.1"/>
    </source>
</evidence>
<dbReference type="Gene3D" id="3.40.33.10">
    <property type="entry name" value="CAP"/>
    <property type="match status" value="1"/>
</dbReference>
<organism evidence="2 3">
    <name type="scientific">Ciona savignyi</name>
    <name type="common">Pacific transparent sea squirt</name>
    <dbReference type="NCBI Taxonomy" id="51511"/>
    <lineage>
        <taxon>Eukaryota</taxon>
        <taxon>Metazoa</taxon>
        <taxon>Chordata</taxon>
        <taxon>Tunicata</taxon>
        <taxon>Ascidiacea</taxon>
        <taxon>Phlebobranchia</taxon>
        <taxon>Cionidae</taxon>
        <taxon>Ciona</taxon>
    </lineage>
</organism>
<keyword evidence="3" id="KW-1185">Reference proteome</keyword>
<name>H2Z9Z9_CIOSA</name>